<evidence type="ECO:0000313" key="1">
    <source>
        <dbReference type="EMBL" id="CDW45342.1"/>
    </source>
</evidence>
<sequence>MAYIILKKFKLKFYPRKKLIFISEQLAFVNFPHKRRCYSSRLLAISLLWHNTSPALYCQMSAYSMTTLFK</sequence>
<dbReference type="EMBL" id="HACA01027981">
    <property type="protein sequence ID" value="CDW45342.1"/>
    <property type="molecule type" value="Transcribed_RNA"/>
</dbReference>
<protein>
    <submittedName>
        <fullName evidence="1">Uncharacterized protein</fullName>
    </submittedName>
</protein>
<dbReference type="AlphaFoldDB" id="A0A0K2V5E3"/>
<accession>A0A0K2V5E3</accession>
<organism evidence="1">
    <name type="scientific">Lepeophtheirus salmonis</name>
    <name type="common">Salmon louse</name>
    <name type="synonym">Caligus salmonis</name>
    <dbReference type="NCBI Taxonomy" id="72036"/>
    <lineage>
        <taxon>Eukaryota</taxon>
        <taxon>Metazoa</taxon>
        <taxon>Ecdysozoa</taxon>
        <taxon>Arthropoda</taxon>
        <taxon>Crustacea</taxon>
        <taxon>Multicrustacea</taxon>
        <taxon>Hexanauplia</taxon>
        <taxon>Copepoda</taxon>
        <taxon>Siphonostomatoida</taxon>
        <taxon>Caligidae</taxon>
        <taxon>Lepeophtheirus</taxon>
    </lineage>
</organism>
<name>A0A0K2V5E3_LEPSM</name>
<reference evidence="1" key="1">
    <citation type="submission" date="2014-05" db="EMBL/GenBank/DDBJ databases">
        <authorList>
            <person name="Chronopoulou M."/>
        </authorList>
    </citation>
    <scope>NUCLEOTIDE SEQUENCE</scope>
    <source>
        <tissue evidence="1">Whole organism</tissue>
    </source>
</reference>
<proteinExistence type="predicted"/>